<dbReference type="OrthoDB" id="258796at2"/>
<dbReference type="PANTHER" id="PTHR12526">
    <property type="entry name" value="GLYCOSYLTRANSFERASE"/>
    <property type="match status" value="1"/>
</dbReference>
<evidence type="ECO:0000313" key="6">
    <source>
        <dbReference type="EMBL" id="OAN55057.1"/>
    </source>
</evidence>
<name>A0A178MYF0_9PROT</name>
<evidence type="ECO:0000313" key="7">
    <source>
        <dbReference type="Proteomes" id="UP000078543"/>
    </source>
</evidence>
<keyword evidence="2" id="KW-0328">Glycosyltransferase</keyword>
<accession>A0A178MYF0</accession>
<dbReference type="RefSeq" id="WP_082910712.1">
    <property type="nucleotide sequence ID" value="NZ_LWQU01000104.1"/>
</dbReference>
<reference evidence="6 7" key="1">
    <citation type="submission" date="2016-04" db="EMBL/GenBank/DDBJ databases">
        <title>Draft genome sequence of freshwater magnetotactic bacteria Magnetospirillum marisnigri SP-1 and Magnetospirillum moscoviense BB-1.</title>
        <authorList>
            <person name="Koziaeva V."/>
            <person name="Dziuba M.V."/>
            <person name="Ivanov T.M."/>
            <person name="Kuznetsov B."/>
            <person name="Grouzdev D.S."/>
        </authorList>
    </citation>
    <scope>NUCLEOTIDE SEQUENCE [LARGE SCALE GENOMIC DNA]</scope>
    <source>
        <strain evidence="6 7">BB-1</strain>
    </source>
</reference>
<dbReference type="STRING" id="1437059.A6A05_00410"/>
<dbReference type="SUPFAM" id="SSF53756">
    <property type="entry name" value="UDP-Glycosyltransferase/glycogen phosphorylase"/>
    <property type="match status" value="1"/>
</dbReference>
<dbReference type="Proteomes" id="UP000078543">
    <property type="component" value="Unassembled WGS sequence"/>
</dbReference>
<evidence type="ECO:0000259" key="4">
    <source>
        <dbReference type="Pfam" id="PF00534"/>
    </source>
</evidence>
<dbReference type="CDD" id="cd03801">
    <property type="entry name" value="GT4_PimA-like"/>
    <property type="match status" value="1"/>
</dbReference>
<protein>
    <recommendedName>
        <fullName evidence="8">Glycosyltransferase</fullName>
    </recommendedName>
</protein>
<dbReference type="AlphaFoldDB" id="A0A178MYF0"/>
<evidence type="ECO:0008006" key="8">
    <source>
        <dbReference type="Google" id="ProtNLM"/>
    </source>
</evidence>
<dbReference type="GO" id="GO:0016757">
    <property type="term" value="F:glycosyltransferase activity"/>
    <property type="evidence" value="ECO:0007669"/>
    <property type="project" value="UniProtKB-KW"/>
</dbReference>
<organism evidence="6 7">
    <name type="scientific">Magnetospirillum moscoviense</name>
    <dbReference type="NCBI Taxonomy" id="1437059"/>
    <lineage>
        <taxon>Bacteria</taxon>
        <taxon>Pseudomonadati</taxon>
        <taxon>Pseudomonadota</taxon>
        <taxon>Alphaproteobacteria</taxon>
        <taxon>Rhodospirillales</taxon>
        <taxon>Rhodospirillaceae</taxon>
        <taxon>Magnetospirillum</taxon>
    </lineage>
</organism>
<dbReference type="PANTHER" id="PTHR12526:SF640">
    <property type="entry name" value="COLANIC ACID BIOSYNTHESIS GLYCOSYLTRANSFERASE WCAL-RELATED"/>
    <property type="match status" value="1"/>
</dbReference>
<dbReference type="EMBL" id="LWQU01000104">
    <property type="protein sequence ID" value="OAN55057.1"/>
    <property type="molecule type" value="Genomic_DNA"/>
</dbReference>
<feature type="domain" description="Glycosyl transferase family 1" evidence="4">
    <location>
        <begin position="166"/>
        <end position="331"/>
    </location>
</feature>
<keyword evidence="7" id="KW-1185">Reference proteome</keyword>
<evidence type="ECO:0000256" key="1">
    <source>
        <dbReference type="ARBA" id="ARBA00009481"/>
    </source>
</evidence>
<evidence type="ECO:0000256" key="3">
    <source>
        <dbReference type="ARBA" id="ARBA00022679"/>
    </source>
</evidence>
<sequence>MRILAVGNANSAHVQQRCQALAARGHEVALLSEVRGVAANVATCPLPDGGTFARLRMMRRHLTAWPCDCVHVHYAAGYGAWLAAPGRRPLVVSVMGGDLLDDEQVPLGRLERWLTRSLLNSADLVTSKSETLSRRLEALGVGRDRILPLVWGVDISRFRPTDGSDLRRRLGLDPAARVILSPRALRPFYNINVIIDAFARLAAVHADLVLAVLGDAGDPAYATRLRSRVTEAGLDGKVIFPGAATAEEMPAWYGLAEIMVSVPTSDGVPQSLLEAMACGCPPVVADLPHYQDWVDPGRTALVTPIDPTALAATISRLIDDPELRTRLKSSGPALVAERADLTKDVIRLEQRLTHLRRSHRPGPARRLAILLGLAALVVSQAVSARFTRHLAWL</sequence>
<dbReference type="Gene3D" id="3.40.50.2000">
    <property type="entry name" value="Glycogen Phosphorylase B"/>
    <property type="match status" value="2"/>
</dbReference>
<evidence type="ECO:0000256" key="2">
    <source>
        <dbReference type="ARBA" id="ARBA00022676"/>
    </source>
</evidence>
<dbReference type="Pfam" id="PF13579">
    <property type="entry name" value="Glyco_trans_4_4"/>
    <property type="match status" value="1"/>
</dbReference>
<comment type="similarity">
    <text evidence="1">Belongs to the glycosyltransferase group 1 family. Glycosyltransferase 4 subfamily.</text>
</comment>
<evidence type="ECO:0000259" key="5">
    <source>
        <dbReference type="Pfam" id="PF13579"/>
    </source>
</evidence>
<dbReference type="InterPro" id="IPR028098">
    <property type="entry name" value="Glyco_trans_4-like_N"/>
</dbReference>
<gene>
    <name evidence="6" type="ORF">A6A05_00410</name>
</gene>
<comment type="caution">
    <text evidence="6">The sequence shown here is derived from an EMBL/GenBank/DDBJ whole genome shotgun (WGS) entry which is preliminary data.</text>
</comment>
<dbReference type="Pfam" id="PF00534">
    <property type="entry name" value="Glycos_transf_1"/>
    <property type="match status" value="1"/>
</dbReference>
<proteinExistence type="inferred from homology"/>
<keyword evidence="3" id="KW-0808">Transferase</keyword>
<dbReference type="InterPro" id="IPR001296">
    <property type="entry name" value="Glyco_trans_1"/>
</dbReference>
<feature type="domain" description="Glycosyltransferase subfamily 4-like N-terminal" evidence="5">
    <location>
        <begin position="13"/>
        <end position="147"/>
    </location>
</feature>